<dbReference type="GO" id="GO:0005524">
    <property type="term" value="F:ATP binding"/>
    <property type="evidence" value="ECO:0007669"/>
    <property type="project" value="UniProtKB-KW"/>
</dbReference>
<keyword evidence="2" id="KW-0808">Transferase</keyword>
<keyword evidence="1" id="KW-0648">Protein biosynthesis</keyword>
<comment type="subunit">
    <text evidence="1">Heterotrimer of A, B and C subunits.</text>
</comment>
<sequence length="95" mass="10611">MSLSLDDVKRVANLARLEISEDEARKALIQLSGIFDLIEQMQAVDTSAITPMSHAQDVMQRLRTDAVTEIDQRELFQSVAPQVEAGLYLVPKVIE</sequence>
<dbReference type="EMBL" id="FOHI01000002">
    <property type="protein sequence ID" value="SES90522.1"/>
    <property type="molecule type" value="Genomic_DNA"/>
</dbReference>
<dbReference type="GO" id="GO:0006450">
    <property type="term" value="P:regulation of translational fidelity"/>
    <property type="evidence" value="ECO:0007669"/>
    <property type="project" value="InterPro"/>
</dbReference>
<dbReference type="GO" id="GO:0070681">
    <property type="term" value="P:glutaminyl-tRNAGln biosynthesis via transamidation"/>
    <property type="evidence" value="ECO:0007669"/>
    <property type="project" value="TreeGrafter"/>
</dbReference>
<dbReference type="GO" id="GO:0016740">
    <property type="term" value="F:transferase activity"/>
    <property type="evidence" value="ECO:0007669"/>
    <property type="project" value="UniProtKB-KW"/>
</dbReference>
<name>A0A1I0A8J8_9PROT</name>
<dbReference type="AlphaFoldDB" id="A0A1I0A8J8"/>
<comment type="similarity">
    <text evidence="1">Belongs to the GatC family.</text>
</comment>
<dbReference type="GO" id="GO:0006412">
    <property type="term" value="P:translation"/>
    <property type="evidence" value="ECO:0007669"/>
    <property type="project" value="UniProtKB-UniRule"/>
</dbReference>
<dbReference type="NCBIfam" id="TIGR00135">
    <property type="entry name" value="gatC"/>
    <property type="match status" value="1"/>
</dbReference>
<protein>
    <recommendedName>
        <fullName evidence="1">Aspartyl/glutamyl-tRNA(Asn/Gln) amidotransferase subunit C</fullName>
        <shortName evidence="1">Asp/Glu-ADT subunit C</shortName>
        <ecNumber evidence="1">6.3.5.-</ecNumber>
    </recommendedName>
</protein>
<comment type="function">
    <text evidence="1">Allows the formation of correctly charged Asn-tRNA(Asn) or Gln-tRNA(Gln) through the transamidation of misacylated Asp-tRNA(Asn) or Glu-tRNA(Gln) in organisms which lack either or both of asparaginyl-tRNA or glutaminyl-tRNA synthetases. The reaction takes place in the presence of glutamine and ATP through an activated phospho-Asp-tRNA(Asn) or phospho-Glu-tRNA(Gln).</text>
</comment>
<keyword evidence="1" id="KW-0436">Ligase</keyword>
<comment type="catalytic activity">
    <reaction evidence="1">
        <text>L-glutamyl-tRNA(Gln) + L-glutamine + ATP + H2O = L-glutaminyl-tRNA(Gln) + L-glutamate + ADP + phosphate + H(+)</text>
        <dbReference type="Rhea" id="RHEA:17521"/>
        <dbReference type="Rhea" id="RHEA-COMP:9681"/>
        <dbReference type="Rhea" id="RHEA-COMP:9684"/>
        <dbReference type="ChEBI" id="CHEBI:15377"/>
        <dbReference type="ChEBI" id="CHEBI:15378"/>
        <dbReference type="ChEBI" id="CHEBI:29985"/>
        <dbReference type="ChEBI" id="CHEBI:30616"/>
        <dbReference type="ChEBI" id="CHEBI:43474"/>
        <dbReference type="ChEBI" id="CHEBI:58359"/>
        <dbReference type="ChEBI" id="CHEBI:78520"/>
        <dbReference type="ChEBI" id="CHEBI:78521"/>
        <dbReference type="ChEBI" id="CHEBI:456216"/>
    </reaction>
</comment>
<dbReference type="GO" id="GO:0050566">
    <property type="term" value="F:asparaginyl-tRNA synthase (glutamine-hydrolyzing) activity"/>
    <property type="evidence" value="ECO:0007669"/>
    <property type="project" value="RHEA"/>
</dbReference>
<evidence type="ECO:0000256" key="1">
    <source>
        <dbReference type="HAMAP-Rule" id="MF_00122"/>
    </source>
</evidence>
<organism evidence="2 3">
    <name type="scientific">Nitrosospira multiformis</name>
    <dbReference type="NCBI Taxonomy" id="1231"/>
    <lineage>
        <taxon>Bacteria</taxon>
        <taxon>Pseudomonadati</taxon>
        <taxon>Pseudomonadota</taxon>
        <taxon>Betaproteobacteria</taxon>
        <taxon>Nitrosomonadales</taxon>
        <taxon>Nitrosomonadaceae</taxon>
        <taxon>Nitrosospira</taxon>
    </lineage>
</organism>
<reference evidence="2 3" key="1">
    <citation type="submission" date="2016-10" db="EMBL/GenBank/DDBJ databases">
        <authorList>
            <person name="de Groot N.N."/>
        </authorList>
    </citation>
    <scope>NUCLEOTIDE SEQUENCE [LARGE SCALE GENOMIC DNA]</scope>
    <source>
        <strain evidence="2 3">Nl7</strain>
    </source>
</reference>
<gene>
    <name evidence="1" type="primary">gatC</name>
    <name evidence="2" type="ORF">SAMN05216412_102152</name>
</gene>
<dbReference type="GO" id="GO:0050567">
    <property type="term" value="F:glutaminyl-tRNA synthase (glutamine-hydrolyzing) activity"/>
    <property type="evidence" value="ECO:0007669"/>
    <property type="project" value="UniProtKB-UniRule"/>
</dbReference>
<dbReference type="Gene3D" id="1.10.20.60">
    <property type="entry name" value="Glu-tRNAGln amidotransferase C subunit, N-terminal domain"/>
    <property type="match status" value="1"/>
</dbReference>
<dbReference type="SUPFAM" id="SSF141000">
    <property type="entry name" value="Glu-tRNAGln amidotransferase C subunit"/>
    <property type="match status" value="1"/>
</dbReference>
<accession>A0A1I0A8J8</accession>
<keyword evidence="1" id="KW-0547">Nucleotide-binding</keyword>
<evidence type="ECO:0000313" key="3">
    <source>
        <dbReference type="Proteomes" id="UP000183339"/>
    </source>
</evidence>
<comment type="catalytic activity">
    <reaction evidence="1">
        <text>L-aspartyl-tRNA(Asn) + L-glutamine + ATP + H2O = L-asparaginyl-tRNA(Asn) + L-glutamate + ADP + phosphate + 2 H(+)</text>
        <dbReference type="Rhea" id="RHEA:14513"/>
        <dbReference type="Rhea" id="RHEA-COMP:9674"/>
        <dbReference type="Rhea" id="RHEA-COMP:9677"/>
        <dbReference type="ChEBI" id="CHEBI:15377"/>
        <dbReference type="ChEBI" id="CHEBI:15378"/>
        <dbReference type="ChEBI" id="CHEBI:29985"/>
        <dbReference type="ChEBI" id="CHEBI:30616"/>
        <dbReference type="ChEBI" id="CHEBI:43474"/>
        <dbReference type="ChEBI" id="CHEBI:58359"/>
        <dbReference type="ChEBI" id="CHEBI:78515"/>
        <dbReference type="ChEBI" id="CHEBI:78516"/>
        <dbReference type="ChEBI" id="CHEBI:456216"/>
    </reaction>
</comment>
<dbReference type="PANTHER" id="PTHR15004">
    <property type="entry name" value="GLUTAMYL-TRNA(GLN) AMIDOTRANSFERASE SUBUNIT C, MITOCHONDRIAL"/>
    <property type="match status" value="1"/>
</dbReference>
<dbReference type="Pfam" id="PF02686">
    <property type="entry name" value="GatC"/>
    <property type="match status" value="1"/>
</dbReference>
<dbReference type="HAMAP" id="MF_00122">
    <property type="entry name" value="GatC"/>
    <property type="match status" value="1"/>
</dbReference>
<dbReference type="Proteomes" id="UP000183339">
    <property type="component" value="Unassembled WGS sequence"/>
</dbReference>
<dbReference type="RefSeq" id="WP_074704939.1">
    <property type="nucleotide sequence ID" value="NZ_FOHI01000002.1"/>
</dbReference>
<dbReference type="OrthoDB" id="9794326at2"/>
<evidence type="ECO:0000313" key="2">
    <source>
        <dbReference type="EMBL" id="SES90522.1"/>
    </source>
</evidence>
<proteinExistence type="inferred from homology"/>
<dbReference type="EC" id="6.3.5.-" evidence="1"/>
<dbReference type="InterPro" id="IPR003837">
    <property type="entry name" value="GatC"/>
</dbReference>
<dbReference type="InterPro" id="IPR036113">
    <property type="entry name" value="Asp/Glu-ADT_sf_sub_c"/>
</dbReference>
<dbReference type="PANTHER" id="PTHR15004:SF0">
    <property type="entry name" value="GLUTAMYL-TRNA(GLN) AMIDOTRANSFERASE SUBUNIT C, MITOCHONDRIAL"/>
    <property type="match status" value="1"/>
</dbReference>
<keyword evidence="1" id="KW-0067">ATP-binding</keyword>